<dbReference type="SUPFAM" id="SSF144083">
    <property type="entry name" value="Magnesium transport protein CorA, transmembrane region"/>
    <property type="match status" value="1"/>
</dbReference>
<evidence type="ECO:0000256" key="3">
    <source>
        <dbReference type="ARBA" id="ARBA00022989"/>
    </source>
</evidence>
<keyword evidence="2 5" id="KW-0812">Transmembrane</keyword>
<name>A0ABR2I2Y7_9PEZI</name>
<evidence type="ECO:0000256" key="2">
    <source>
        <dbReference type="ARBA" id="ARBA00022692"/>
    </source>
</evidence>
<keyword evidence="3 5" id="KW-1133">Transmembrane helix</keyword>
<dbReference type="Gene3D" id="1.20.58.340">
    <property type="entry name" value="Magnesium transport protein CorA, transmembrane region"/>
    <property type="match status" value="1"/>
</dbReference>
<dbReference type="Proteomes" id="UP001390339">
    <property type="component" value="Unassembled WGS sequence"/>
</dbReference>
<keyword evidence="4 5" id="KW-0472">Membrane</keyword>
<proteinExistence type="predicted"/>
<gene>
    <name evidence="6" type="ORF">PGQ11_012488</name>
</gene>
<evidence type="ECO:0000256" key="1">
    <source>
        <dbReference type="ARBA" id="ARBA00004141"/>
    </source>
</evidence>
<keyword evidence="7" id="KW-1185">Reference proteome</keyword>
<feature type="transmembrane region" description="Helical" evidence="5">
    <location>
        <begin position="368"/>
        <end position="389"/>
    </location>
</feature>
<evidence type="ECO:0000256" key="4">
    <source>
        <dbReference type="ARBA" id="ARBA00023136"/>
    </source>
</evidence>
<sequence>MSVDCCPNNSDITILQWVQQSPGLDTDDCIQLATTRQIQSQELHEDALRGSDWFCQGSSVCLMLASASKIRDCGRCRRTFQQAFGMPDVWWTDYCKNANGYFGCDTKRDSGGHLSIDTWAYFEMKLANGGAQYKWMKLNIFTHWVASSNQLSVILFDAPERVFQSIAASLSTLDMKHRRDPFGPYTNLMGEVARLEDEAVMAIRNHVRTVEKEQVPKEKPDPAYRWLHDISRHAVHVTESLDVSIETMDGMLLQHETVKGQVGDDDSWQTVHRHLLFSQQLLKGLRCRSMANEKRLQNEIQLAFHMVTQYDSGVSVAIGKAAKEDSAAMKTIATLTLIFLPPTFISSVFSMSFFKFDTDTGWTMSSNFWVYWVWAIPMTLITSALWYYWQQQQRAPGKSQAAELGTWKGRILSLPSLNV</sequence>
<comment type="subcellular location">
    <subcellularLocation>
        <location evidence="1">Membrane</location>
        <topology evidence="1">Multi-pass membrane protein</topology>
    </subcellularLocation>
</comment>
<dbReference type="EMBL" id="JAPCWZ010000007">
    <property type="protein sequence ID" value="KAK8856576.1"/>
    <property type="molecule type" value="Genomic_DNA"/>
</dbReference>
<evidence type="ECO:0000313" key="7">
    <source>
        <dbReference type="Proteomes" id="UP001390339"/>
    </source>
</evidence>
<reference evidence="6 7" key="1">
    <citation type="journal article" date="2024" name="IMA Fungus">
        <title>Apiospora arundinis, a panoply of carbohydrate-active enzymes and secondary metabolites.</title>
        <authorList>
            <person name="Sorensen T."/>
            <person name="Petersen C."/>
            <person name="Muurmann A.T."/>
            <person name="Christiansen J.V."/>
            <person name="Brundto M.L."/>
            <person name="Overgaard C.K."/>
            <person name="Boysen A.T."/>
            <person name="Wollenberg R.D."/>
            <person name="Larsen T.O."/>
            <person name="Sorensen J.L."/>
            <person name="Nielsen K.L."/>
            <person name="Sondergaard T.E."/>
        </authorList>
    </citation>
    <scope>NUCLEOTIDE SEQUENCE [LARGE SCALE GENOMIC DNA]</scope>
    <source>
        <strain evidence="6 7">AAU 773</strain>
    </source>
</reference>
<accession>A0ABR2I2Y7</accession>
<feature type="transmembrane region" description="Helical" evidence="5">
    <location>
        <begin position="332"/>
        <end position="356"/>
    </location>
</feature>
<evidence type="ECO:0000256" key="5">
    <source>
        <dbReference type="SAM" id="Phobius"/>
    </source>
</evidence>
<comment type="caution">
    <text evidence="6">The sequence shown here is derived from an EMBL/GenBank/DDBJ whole genome shotgun (WGS) entry which is preliminary data.</text>
</comment>
<dbReference type="InterPro" id="IPR045863">
    <property type="entry name" value="CorA_TM1_TM2"/>
</dbReference>
<organism evidence="6 7">
    <name type="scientific">Apiospora arundinis</name>
    <dbReference type="NCBI Taxonomy" id="335852"/>
    <lineage>
        <taxon>Eukaryota</taxon>
        <taxon>Fungi</taxon>
        <taxon>Dikarya</taxon>
        <taxon>Ascomycota</taxon>
        <taxon>Pezizomycotina</taxon>
        <taxon>Sordariomycetes</taxon>
        <taxon>Xylariomycetidae</taxon>
        <taxon>Amphisphaeriales</taxon>
        <taxon>Apiosporaceae</taxon>
        <taxon>Apiospora</taxon>
    </lineage>
</organism>
<evidence type="ECO:0000313" key="6">
    <source>
        <dbReference type="EMBL" id="KAK8856576.1"/>
    </source>
</evidence>
<protein>
    <submittedName>
        <fullName evidence="6">Uncharacterized protein</fullName>
    </submittedName>
</protein>